<dbReference type="InterPro" id="IPR001034">
    <property type="entry name" value="DeoR_HTH"/>
</dbReference>
<dbReference type="PROSITE" id="PS00894">
    <property type="entry name" value="HTH_DEOR_1"/>
    <property type="match status" value="1"/>
</dbReference>
<dbReference type="InterPro" id="IPR014036">
    <property type="entry name" value="DeoR-like_C"/>
</dbReference>
<dbReference type="PANTHER" id="PTHR30363">
    <property type="entry name" value="HTH-TYPE TRANSCRIPTIONAL REGULATOR SRLR-RELATED"/>
    <property type="match status" value="1"/>
</dbReference>
<dbReference type="InterPro" id="IPR050313">
    <property type="entry name" value="Carb_Metab_HTH_regulators"/>
</dbReference>
<name>A0A518H7B0_9BACT</name>
<dbReference type="KEGG" id="tpla:ElP_45750"/>
<dbReference type="AlphaFoldDB" id="A0A518H7B0"/>
<dbReference type="GO" id="GO:0003677">
    <property type="term" value="F:DNA binding"/>
    <property type="evidence" value="ECO:0007669"/>
    <property type="project" value="UniProtKB-KW"/>
</dbReference>
<protein>
    <submittedName>
        <fullName evidence="6">Glucitol operon repressor</fullName>
    </submittedName>
</protein>
<dbReference type="Gene3D" id="3.40.50.1360">
    <property type="match status" value="1"/>
</dbReference>
<dbReference type="PROSITE" id="PS51000">
    <property type="entry name" value="HTH_DEOR_2"/>
    <property type="match status" value="1"/>
</dbReference>
<keyword evidence="7" id="KW-1185">Reference proteome</keyword>
<dbReference type="PANTHER" id="PTHR30363:SF4">
    <property type="entry name" value="GLYCEROL-3-PHOSPHATE REGULON REPRESSOR"/>
    <property type="match status" value="1"/>
</dbReference>
<dbReference type="InterPro" id="IPR036388">
    <property type="entry name" value="WH-like_DNA-bd_sf"/>
</dbReference>
<dbReference type="Gene3D" id="1.10.10.10">
    <property type="entry name" value="Winged helix-like DNA-binding domain superfamily/Winged helix DNA-binding domain"/>
    <property type="match status" value="1"/>
</dbReference>
<dbReference type="GO" id="GO:0003700">
    <property type="term" value="F:DNA-binding transcription factor activity"/>
    <property type="evidence" value="ECO:0007669"/>
    <property type="project" value="InterPro"/>
</dbReference>
<evidence type="ECO:0000313" key="7">
    <source>
        <dbReference type="Proteomes" id="UP000317835"/>
    </source>
</evidence>
<dbReference type="SUPFAM" id="SSF46785">
    <property type="entry name" value="Winged helix' DNA-binding domain"/>
    <property type="match status" value="1"/>
</dbReference>
<dbReference type="InterPro" id="IPR036390">
    <property type="entry name" value="WH_DNA-bd_sf"/>
</dbReference>
<evidence type="ECO:0000256" key="3">
    <source>
        <dbReference type="ARBA" id="ARBA00023125"/>
    </source>
</evidence>
<keyword evidence="3" id="KW-0238">DNA-binding</keyword>
<proteinExistence type="predicted"/>
<dbReference type="PRINTS" id="PR00037">
    <property type="entry name" value="HTHLACR"/>
</dbReference>
<dbReference type="EMBL" id="CP036426">
    <property type="protein sequence ID" value="QDV36646.1"/>
    <property type="molecule type" value="Genomic_DNA"/>
</dbReference>
<dbReference type="Pfam" id="PF00455">
    <property type="entry name" value="DeoRC"/>
    <property type="match status" value="1"/>
</dbReference>
<dbReference type="SUPFAM" id="SSF100950">
    <property type="entry name" value="NagB/RpiA/CoA transferase-like"/>
    <property type="match status" value="1"/>
</dbReference>
<dbReference type="Proteomes" id="UP000317835">
    <property type="component" value="Chromosome"/>
</dbReference>
<keyword evidence="4" id="KW-0804">Transcription</keyword>
<organism evidence="6 7">
    <name type="scientific">Tautonia plasticadhaerens</name>
    <dbReference type="NCBI Taxonomy" id="2527974"/>
    <lineage>
        <taxon>Bacteria</taxon>
        <taxon>Pseudomonadati</taxon>
        <taxon>Planctomycetota</taxon>
        <taxon>Planctomycetia</taxon>
        <taxon>Isosphaerales</taxon>
        <taxon>Isosphaeraceae</taxon>
        <taxon>Tautonia</taxon>
    </lineage>
</organism>
<keyword evidence="1" id="KW-0678">Repressor</keyword>
<dbReference type="InterPro" id="IPR037171">
    <property type="entry name" value="NagB/RpiA_transferase-like"/>
</dbReference>
<evidence type="ECO:0000313" key="6">
    <source>
        <dbReference type="EMBL" id="QDV36646.1"/>
    </source>
</evidence>
<dbReference type="SMART" id="SM00420">
    <property type="entry name" value="HTH_DEOR"/>
    <property type="match status" value="1"/>
</dbReference>
<keyword evidence="2" id="KW-0805">Transcription regulation</keyword>
<evidence type="ECO:0000256" key="4">
    <source>
        <dbReference type="ARBA" id="ARBA00023163"/>
    </source>
</evidence>
<accession>A0A518H7B0</accession>
<dbReference type="Pfam" id="PF08220">
    <property type="entry name" value="HTH_DeoR"/>
    <property type="match status" value="1"/>
</dbReference>
<evidence type="ECO:0000259" key="5">
    <source>
        <dbReference type="PROSITE" id="PS51000"/>
    </source>
</evidence>
<dbReference type="OrthoDB" id="9797223at2"/>
<dbReference type="InterPro" id="IPR018356">
    <property type="entry name" value="Tscrpt_reg_HTH_DeoR_CS"/>
</dbReference>
<gene>
    <name evidence="6" type="primary">srlR</name>
    <name evidence="6" type="ORF">ElP_45750</name>
</gene>
<evidence type="ECO:0000256" key="1">
    <source>
        <dbReference type="ARBA" id="ARBA00022491"/>
    </source>
</evidence>
<feature type="domain" description="HTH deoR-type" evidence="5">
    <location>
        <begin position="3"/>
        <end position="58"/>
    </location>
</feature>
<dbReference type="RefSeq" id="WP_145273238.1">
    <property type="nucleotide sequence ID" value="NZ_CP036426.1"/>
</dbReference>
<evidence type="ECO:0000256" key="2">
    <source>
        <dbReference type="ARBA" id="ARBA00023015"/>
    </source>
</evidence>
<sequence length="274" mass="28517">MLVESRRRALLDLVNRQGFATLEELVRATGASESTIRRDLEALDQAGAIKRTHGGAVCSGDVRAMPALDDRETAAAEEKVAIGRAVAGLVEDGETVLLDGGTTTLEVARALVGRPIQVVTNSLPIAALLASSKDTDLIMIGGYVYPRTGVAMGPLAVATMQGIRVRRAVLGAGGITPEGVFNSNSLLVETERQMMTCGQEVLIAADHSKFGRQSLSKLCGLEEIHRVVTDSGVAGPDRAMLESAGVGLIIAPVEAGADGLNGTARNPGSRAIPR</sequence>
<dbReference type="SMART" id="SM01134">
    <property type="entry name" value="DeoRC"/>
    <property type="match status" value="1"/>
</dbReference>
<reference evidence="6 7" key="1">
    <citation type="submission" date="2019-02" db="EMBL/GenBank/DDBJ databases">
        <title>Deep-cultivation of Planctomycetes and their phenomic and genomic characterization uncovers novel biology.</title>
        <authorList>
            <person name="Wiegand S."/>
            <person name="Jogler M."/>
            <person name="Boedeker C."/>
            <person name="Pinto D."/>
            <person name="Vollmers J."/>
            <person name="Rivas-Marin E."/>
            <person name="Kohn T."/>
            <person name="Peeters S.H."/>
            <person name="Heuer A."/>
            <person name="Rast P."/>
            <person name="Oberbeckmann S."/>
            <person name="Bunk B."/>
            <person name="Jeske O."/>
            <person name="Meyerdierks A."/>
            <person name="Storesund J.E."/>
            <person name="Kallscheuer N."/>
            <person name="Luecker S."/>
            <person name="Lage O.M."/>
            <person name="Pohl T."/>
            <person name="Merkel B.J."/>
            <person name="Hornburger P."/>
            <person name="Mueller R.-W."/>
            <person name="Bruemmer F."/>
            <person name="Labrenz M."/>
            <person name="Spormann A.M."/>
            <person name="Op den Camp H."/>
            <person name="Overmann J."/>
            <person name="Amann R."/>
            <person name="Jetten M.S.M."/>
            <person name="Mascher T."/>
            <person name="Medema M.H."/>
            <person name="Devos D.P."/>
            <person name="Kaster A.-K."/>
            <person name="Ovreas L."/>
            <person name="Rohde M."/>
            <person name="Galperin M.Y."/>
            <person name="Jogler C."/>
        </authorList>
    </citation>
    <scope>NUCLEOTIDE SEQUENCE [LARGE SCALE GENOMIC DNA]</scope>
    <source>
        <strain evidence="6 7">ElP</strain>
    </source>
</reference>